<gene>
    <name evidence="1" type="ORF">PHA8399_00249</name>
</gene>
<dbReference type="InterPro" id="IPR016155">
    <property type="entry name" value="Mopterin_synth/thiamin_S_b"/>
</dbReference>
<proteinExistence type="predicted"/>
<reference evidence="1 2" key="1">
    <citation type="submission" date="2015-09" db="EMBL/GenBank/DDBJ databases">
        <authorList>
            <consortium name="Swine Surveillance"/>
        </authorList>
    </citation>
    <scope>NUCLEOTIDE SEQUENCE [LARGE SCALE GENOMIC DNA]</scope>
    <source>
        <strain evidence="1 2">CECT 8399</strain>
    </source>
</reference>
<dbReference type="PANTHER" id="PTHR34472">
    <property type="entry name" value="SULFUR CARRIER PROTEIN THIS"/>
    <property type="match status" value="1"/>
</dbReference>
<evidence type="ECO:0000313" key="1">
    <source>
        <dbReference type="EMBL" id="CUH98140.1"/>
    </source>
</evidence>
<dbReference type="Gene3D" id="3.10.20.30">
    <property type="match status" value="1"/>
</dbReference>
<evidence type="ECO:0000313" key="2">
    <source>
        <dbReference type="Proteomes" id="UP000051326"/>
    </source>
</evidence>
<dbReference type="CDD" id="cd00565">
    <property type="entry name" value="Ubl_ThiS"/>
    <property type="match status" value="1"/>
</dbReference>
<dbReference type="PANTHER" id="PTHR34472:SF1">
    <property type="entry name" value="SULFUR CARRIER PROTEIN THIS"/>
    <property type="match status" value="1"/>
</dbReference>
<dbReference type="InterPro" id="IPR012675">
    <property type="entry name" value="Beta-grasp_dom_sf"/>
</dbReference>
<sequence>MKIIVNAEPRDVSATDLQAVLHELGFACSAVATALNGSFVAREQREEVQLCEGDRLEVLAPMQGG</sequence>
<dbReference type="EMBL" id="CYSR01000002">
    <property type="protein sequence ID" value="CUH98140.1"/>
    <property type="molecule type" value="Genomic_DNA"/>
</dbReference>
<dbReference type="InterPro" id="IPR003749">
    <property type="entry name" value="ThiS/MoaD-like"/>
</dbReference>
<protein>
    <submittedName>
        <fullName evidence="1">Sulfur carrier protein ThiS</fullName>
    </submittedName>
</protein>
<dbReference type="NCBIfam" id="TIGR01683">
    <property type="entry name" value="thiS"/>
    <property type="match status" value="1"/>
</dbReference>
<dbReference type="AlphaFoldDB" id="A0A0P1H5B9"/>
<dbReference type="SUPFAM" id="SSF54285">
    <property type="entry name" value="MoaD/ThiS"/>
    <property type="match status" value="1"/>
</dbReference>
<dbReference type="Pfam" id="PF02597">
    <property type="entry name" value="ThiS"/>
    <property type="match status" value="1"/>
</dbReference>
<organism evidence="1 2">
    <name type="scientific">Leisingera aquaemixtae</name>
    <dbReference type="NCBI Taxonomy" id="1396826"/>
    <lineage>
        <taxon>Bacteria</taxon>
        <taxon>Pseudomonadati</taxon>
        <taxon>Pseudomonadota</taxon>
        <taxon>Alphaproteobacteria</taxon>
        <taxon>Rhodobacterales</taxon>
        <taxon>Roseobacteraceae</taxon>
        <taxon>Leisingera</taxon>
    </lineage>
</organism>
<dbReference type="Proteomes" id="UP000051326">
    <property type="component" value="Unassembled WGS sequence"/>
</dbReference>
<dbReference type="RefSeq" id="WP_058284381.1">
    <property type="nucleotide sequence ID" value="NZ_CP176615.1"/>
</dbReference>
<dbReference type="InterPro" id="IPR010035">
    <property type="entry name" value="Thi_S"/>
</dbReference>
<accession>A0A0P1H5B9</accession>
<dbReference type="STRING" id="1396826.PHA8399_00249"/>
<name>A0A0P1H5B9_9RHOB</name>